<name>A0A5D2ACN0_GOSDA</name>
<evidence type="ECO:0000313" key="2">
    <source>
        <dbReference type="Proteomes" id="UP000323506"/>
    </source>
</evidence>
<dbReference type="Proteomes" id="UP000323506">
    <property type="component" value="Chromosome D12"/>
</dbReference>
<accession>A0A5D2ACN0</accession>
<evidence type="ECO:0000313" key="1">
    <source>
        <dbReference type="EMBL" id="TYG42060.1"/>
    </source>
</evidence>
<proteinExistence type="predicted"/>
<organism evidence="1 2">
    <name type="scientific">Gossypium darwinii</name>
    <name type="common">Darwin's cotton</name>
    <name type="synonym">Gossypium barbadense var. darwinii</name>
    <dbReference type="NCBI Taxonomy" id="34276"/>
    <lineage>
        <taxon>Eukaryota</taxon>
        <taxon>Viridiplantae</taxon>
        <taxon>Streptophyta</taxon>
        <taxon>Embryophyta</taxon>
        <taxon>Tracheophyta</taxon>
        <taxon>Spermatophyta</taxon>
        <taxon>Magnoliopsida</taxon>
        <taxon>eudicotyledons</taxon>
        <taxon>Gunneridae</taxon>
        <taxon>Pentapetalae</taxon>
        <taxon>rosids</taxon>
        <taxon>malvids</taxon>
        <taxon>Malvales</taxon>
        <taxon>Malvaceae</taxon>
        <taxon>Malvoideae</taxon>
        <taxon>Gossypium</taxon>
    </lineage>
</organism>
<dbReference type="EMBL" id="CM017712">
    <property type="protein sequence ID" value="TYG42060.1"/>
    <property type="molecule type" value="Genomic_DNA"/>
</dbReference>
<gene>
    <name evidence="1" type="ORF">ES288_D12G226500v1</name>
</gene>
<sequence>MAAERTGIRRRGRRRTPKSPFGVFLIFCIQIARRRARTKARHVWKESEETLLLRRWEPLLLRFLTSGLGQLG</sequence>
<dbReference type="AlphaFoldDB" id="A0A5D2ACN0"/>
<reference evidence="1 2" key="1">
    <citation type="submission" date="2019-06" db="EMBL/GenBank/DDBJ databases">
        <title>WGS assembly of Gossypium darwinii.</title>
        <authorList>
            <person name="Chen Z.J."/>
            <person name="Sreedasyam A."/>
            <person name="Ando A."/>
            <person name="Song Q."/>
            <person name="De L."/>
            <person name="Hulse-Kemp A."/>
            <person name="Ding M."/>
            <person name="Ye W."/>
            <person name="Kirkbride R."/>
            <person name="Jenkins J."/>
            <person name="Plott C."/>
            <person name="Lovell J."/>
            <person name="Lin Y.-M."/>
            <person name="Vaughn R."/>
            <person name="Liu B."/>
            <person name="Li W."/>
            <person name="Simpson S."/>
            <person name="Scheffler B."/>
            <person name="Saski C."/>
            <person name="Grover C."/>
            <person name="Hu G."/>
            <person name="Conover J."/>
            <person name="Carlson J."/>
            <person name="Shu S."/>
            <person name="Boston L."/>
            <person name="Williams M."/>
            <person name="Peterson D."/>
            <person name="Mcgee K."/>
            <person name="Jones D."/>
            <person name="Wendel J."/>
            <person name="Stelly D."/>
            <person name="Grimwood J."/>
            <person name="Schmutz J."/>
        </authorList>
    </citation>
    <scope>NUCLEOTIDE SEQUENCE [LARGE SCALE GENOMIC DNA]</scope>
    <source>
        <strain evidence="1">1808015.09</strain>
    </source>
</reference>
<keyword evidence="2" id="KW-1185">Reference proteome</keyword>
<protein>
    <submittedName>
        <fullName evidence="1">Uncharacterized protein</fullName>
    </submittedName>
</protein>